<dbReference type="InterPro" id="IPR036163">
    <property type="entry name" value="HMA_dom_sf"/>
</dbReference>
<gene>
    <name evidence="1" type="ORF">FO442_15505</name>
</gene>
<dbReference type="EMBL" id="VLPL01000008">
    <property type="protein sequence ID" value="TSJ41316.1"/>
    <property type="molecule type" value="Genomic_DNA"/>
</dbReference>
<dbReference type="Proteomes" id="UP000316008">
    <property type="component" value="Unassembled WGS sequence"/>
</dbReference>
<evidence type="ECO:0000313" key="2">
    <source>
        <dbReference type="Proteomes" id="UP000316008"/>
    </source>
</evidence>
<dbReference type="GO" id="GO:0046872">
    <property type="term" value="F:metal ion binding"/>
    <property type="evidence" value="ECO:0007669"/>
    <property type="project" value="InterPro"/>
</dbReference>
<proteinExistence type="predicted"/>
<accession>A0A556MN31</accession>
<organism evidence="1 2">
    <name type="scientific">Fluviicola chungangensis</name>
    <dbReference type="NCBI Taxonomy" id="2597671"/>
    <lineage>
        <taxon>Bacteria</taxon>
        <taxon>Pseudomonadati</taxon>
        <taxon>Bacteroidota</taxon>
        <taxon>Flavobacteriia</taxon>
        <taxon>Flavobacteriales</taxon>
        <taxon>Crocinitomicaceae</taxon>
        <taxon>Fluviicola</taxon>
    </lineage>
</organism>
<keyword evidence="2" id="KW-1185">Reference proteome</keyword>
<evidence type="ECO:0000313" key="1">
    <source>
        <dbReference type="EMBL" id="TSJ41316.1"/>
    </source>
</evidence>
<dbReference type="AlphaFoldDB" id="A0A556MN31"/>
<dbReference type="RefSeq" id="WP_144334128.1">
    <property type="nucleotide sequence ID" value="NZ_VLPL01000008.1"/>
</dbReference>
<evidence type="ECO:0008006" key="3">
    <source>
        <dbReference type="Google" id="ProtNLM"/>
    </source>
</evidence>
<sequence length="71" mass="8239">MKTHQFKTTIKCAGCLEKVSPFLNEQLTPEEWNVDILNPDKILTVHSDKITADEIEEKVIQAGFRIERIRE</sequence>
<protein>
    <recommendedName>
        <fullName evidence="3">Heavy-metal-associated domain-containing protein</fullName>
    </recommendedName>
</protein>
<comment type="caution">
    <text evidence="1">The sequence shown here is derived from an EMBL/GenBank/DDBJ whole genome shotgun (WGS) entry which is preliminary data.</text>
</comment>
<reference evidence="1 2" key="1">
    <citation type="submission" date="2019-07" db="EMBL/GenBank/DDBJ databases">
        <authorList>
            <person name="Huq M.A."/>
        </authorList>
    </citation>
    <scope>NUCLEOTIDE SEQUENCE [LARGE SCALE GENOMIC DNA]</scope>
    <source>
        <strain evidence="1 2">MAH-3</strain>
    </source>
</reference>
<dbReference type="OrthoDB" id="677920at2"/>
<dbReference type="Gene3D" id="3.30.70.100">
    <property type="match status" value="1"/>
</dbReference>
<name>A0A556MN31_9FLAO</name>
<dbReference type="SUPFAM" id="SSF55008">
    <property type="entry name" value="HMA, heavy metal-associated domain"/>
    <property type="match status" value="1"/>
</dbReference>